<accession>A0ABU5ZKZ2</accession>
<dbReference type="Gene3D" id="3.30.457.10">
    <property type="entry name" value="Copper amine oxidase-like, N-terminal domain"/>
    <property type="match status" value="1"/>
</dbReference>
<dbReference type="Pfam" id="PF07833">
    <property type="entry name" value="Cu_amine_oxidN1"/>
    <property type="match status" value="1"/>
</dbReference>
<evidence type="ECO:0000313" key="2">
    <source>
        <dbReference type="EMBL" id="MEB3103178.1"/>
    </source>
</evidence>
<evidence type="ECO:0000313" key="3">
    <source>
        <dbReference type="Proteomes" id="UP001310386"/>
    </source>
</evidence>
<dbReference type="EMBL" id="JAYJLD010000029">
    <property type="protein sequence ID" value="MEB3103178.1"/>
    <property type="molecule type" value="Genomic_DNA"/>
</dbReference>
<reference evidence="2" key="1">
    <citation type="submission" date="2023-12" db="EMBL/GenBank/DDBJ databases">
        <title>Fervidustalea candida gen. nov., sp. nov., a novel member of the family Paenibacillaceae isolated from a geothermal area.</title>
        <authorList>
            <person name="Li W.-J."/>
            <person name="Jiao J.-Y."/>
            <person name="Chen Y."/>
        </authorList>
    </citation>
    <scope>NUCLEOTIDE SEQUENCE</scope>
    <source>
        <strain evidence="2">SYSU GA230002</strain>
    </source>
</reference>
<dbReference type="RefSeq" id="WP_371755303.1">
    <property type="nucleotide sequence ID" value="NZ_JAYJLD010000029.1"/>
</dbReference>
<protein>
    <submittedName>
        <fullName evidence="2">Copper amine oxidase N-terminal domain-containing protein</fullName>
    </submittedName>
</protein>
<dbReference type="SUPFAM" id="SSF49299">
    <property type="entry name" value="PKD domain"/>
    <property type="match status" value="1"/>
</dbReference>
<dbReference type="SUPFAM" id="SSF55383">
    <property type="entry name" value="Copper amine oxidase, domain N"/>
    <property type="match status" value="2"/>
</dbReference>
<dbReference type="Gene3D" id="2.60.40.10">
    <property type="entry name" value="Immunoglobulins"/>
    <property type="match status" value="1"/>
</dbReference>
<name>A0ABU5ZKZ2_9BACL</name>
<feature type="domain" description="Copper amine oxidase-like N-terminal" evidence="1">
    <location>
        <begin position="30"/>
        <end position="89"/>
    </location>
</feature>
<gene>
    <name evidence="2" type="ORF">VF724_16180</name>
</gene>
<keyword evidence="3" id="KW-1185">Reference proteome</keyword>
<comment type="caution">
    <text evidence="2">The sequence shown here is derived from an EMBL/GenBank/DDBJ whole genome shotgun (WGS) entry which is preliminary data.</text>
</comment>
<dbReference type="InterPro" id="IPR013783">
    <property type="entry name" value="Ig-like_fold"/>
</dbReference>
<dbReference type="Proteomes" id="UP001310386">
    <property type="component" value="Unassembled WGS sequence"/>
</dbReference>
<proteinExistence type="predicted"/>
<sequence>MINIKRQTGIVLLLLIMVFYAGLPAYAVSSTTTYAVLYLDRTEAYVNEMKVTLEAPATAVDGKTFVPAKFLGDTFGFPVSWNQQSQSVEMDIGGFQAVLDQARGTASYGGMVIPLNDVAIMRDNHLLVRLTWVMGLLRAQYTYDSKLKRIDIMFVQRPTGIYDELTGFSPPVAKFALGKAQYRIGEPIKYLDLSYSPDGERIDESRWEGKADAFFKPGTYPVSLKVKDRRGNWSKTYTRNVTVSSEIYLDREQYPMYVQPAGSIVPLDRDRLEAYKKVPDLSKTAVNDASRTLMVSDSPETILQKGILYQDSVMGKIRLYAHHINGTDQKLKFVIWVTNNGSQDVELRTTNAGEVYPSAYANIIGHQATIDFMTSDSVDEKLKVPAGKTLVYRVMPDYYPGQGMNVFYDLETDGRVTFTFAAVDPQAEELSGYAQLPYDRHVRGTFGVSEIRWNINASTFDTPSKLVIGDGVSDPFVNGYDFQQGVERRDNGNYGVMYKIHAEQPRRMAILLMARGGIYKGPIKINGELVMVPQSGVLTPVDGLYLLWRTTGREPSLDIEFTPSAGSSLPINLMFYPLKELK</sequence>
<dbReference type="InterPro" id="IPR035986">
    <property type="entry name" value="PKD_dom_sf"/>
</dbReference>
<organism evidence="2 3">
    <name type="scientific">Ferviditalea candida</name>
    <dbReference type="NCBI Taxonomy" id="3108399"/>
    <lineage>
        <taxon>Bacteria</taxon>
        <taxon>Bacillati</taxon>
        <taxon>Bacillota</taxon>
        <taxon>Bacilli</taxon>
        <taxon>Bacillales</taxon>
        <taxon>Paenibacillaceae</taxon>
        <taxon>Ferviditalea</taxon>
    </lineage>
</organism>
<dbReference type="InterPro" id="IPR036582">
    <property type="entry name" value="Mao_N_sf"/>
</dbReference>
<dbReference type="InterPro" id="IPR012854">
    <property type="entry name" value="Cu_amine_oxidase-like_N"/>
</dbReference>
<evidence type="ECO:0000259" key="1">
    <source>
        <dbReference type="Pfam" id="PF07833"/>
    </source>
</evidence>